<dbReference type="SUPFAM" id="SSF53098">
    <property type="entry name" value="Ribonuclease H-like"/>
    <property type="match status" value="1"/>
</dbReference>
<dbReference type="RefSeq" id="XP_043184359.1">
    <property type="nucleotide sequence ID" value="XM_043330262.1"/>
</dbReference>
<dbReference type="KEGG" id="rsx:RhiXN_10446"/>
<name>A0A8H8P5U6_9AGAM</name>
<evidence type="ECO:0000256" key="1">
    <source>
        <dbReference type="ARBA" id="ARBA00023268"/>
    </source>
</evidence>
<organism evidence="4 5">
    <name type="scientific">Rhizoctonia solani</name>
    <dbReference type="NCBI Taxonomy" id="456999"/>
    <lineage>
        <taxon>Eukaryota</taxon>
        <taxon>Fungi</taxon>
        <taxon>Dikarya</taxon>
        <taxon>Basidiomycota</taxon>
        <taxon>Agaricomycotina</taxon>
        <taxon>Agaricomycetes</taxon>
        <taxon>Cantharellales</taxon>
        <taxon>Ceratobasidiaceae</taxon>
        <taxon>Rhizoctonia</taxon>
    </lineage>
</organism>
<dbReference type="InterPro" id="IPR043502">
    <property type="entry name" value="DNA/RNA_pol_sf"/>
</dbReference>
<reference evidence="4" key="1">
    <citation type="submission" date="2020-05" db="EMBL/GenBank/DDBJ databases">
        <title>Evolutionary and genomic comparisons of hybrid uninucleate and nonhybrid Rhizoctonia fungi.</title>
        <authorList>
            <person name="Li C."/>
            <person name="Chen X."/>
        </authorList>
    </citation>
    <scope>NUCLEOTIDE SEQUENCE</scope>
    <source>
        <strain evidence="4">AG-1 IA</strain>
    </source>
</reference>
<dbReference type="GeneID" id="67032725"/>
<dbReference type="Pfam" id="PF17921">
    <property type="entry name" value="Integrase_H2C2"/>
    <property type="match status" value="1"/>
</dbReference>
<accession>A0A8H8P5U6</accession>
<dbReference type="InterPro" id="IPR012337">
    <property type="entry name" value="RNaseH-like_sf"/>
</dbReference>
<feature type="domain" description="Reverse transcriptase/retrotransposon-derived protein RNase H-like" evidence="2">
    <location>
        <begin position="4"/>
        <end position="97"/>
    </location>
</feature>
<dbReference type="Gene3D" id="3.30.420.10">
    <property type="entry name" value="Ribonuclease H-like superfamily/Ribonuclease H"/>
    <property type="match status" value="1"/>
</dbReference>
<dbReference type="GO" id="GO:0003676">
    <property type="term" value="F:nucleic acid binding"/>
    <property type="evidence" value="ECO:0007669"/>
    <property type="project" value="InterPro"/>
</dbReference>
<evidence type="ECO:0000313" key="4">
    <source>
        <dbReference type="EMBL" id="QRW24122.1"/>
    </source>
</evidence>
<evidence type="ECO:0000259" key="3">
    <source>
        <dbReference type="Pfam" id="PF17921"/>
    </source>
</evidence>
<dbReference type="Gene3D" id="1.10.340.70">
    <property type="match status" value="1"/>
</dbReference>
<sequence length="474" mass="53894">MEMDSKEQEACDSLKGAITNAPVLANADPSKPYFLETNTSGAALGSILSQCQEDRQLHPLGFLSESFKGTEQNYNTHNKELLAIICSFEYWHIFLEGILHVHCCHAQWHLLLARYNFHIVYQPGKQSGKPDALSCCSNPADIPCATQTMLPDPPRPRQIPGGNPYIPSEQVKAPLSIKQAFKDYQMEAGLLFYQGHIMVLDVGTLQTDLLRVLHDNPLVGHPEWQCTLELVSWNYYWPGIQVDTYWHVDSCETCQQIWKPKYAPIPPLPLKLALCPWQHVSYNMIVDLPKDSNCDSILVIVDSFNKYVILVECLKKLKALELTDLFLCHIWKRQGVLDTYKIPLLKDNGSNYTAWKFRQTMVLCMQKLLSIATGAEPAPVALTSKEAKDSIKVSQQAEKMAKWKQRDNKAFLQITLNMEDGVMNNIVDTTLANKAWTRIIKRWEGKGMQLLSFLYQQLMSTKLRKKRTLPPGSI</sequence>
<dbReference type="InterPro" id="IPR041588">
    <property type="entry name" value="Integrase_H2C2"/>
</dbReference>
<gene>
    <name evidence="4" type="ORF">RhiXN_10446</name>
</gene>
<feature type="domain" description="Integrase zinc-binding" evidence="3">
    <location>
        <begin position="205"/>
        <end position="256"/>
    </location>
</feature>
<keyword evidence="1" id="KW-0511">Multifunctional enzyme</keyword>
<evidence type="ECO:0000259" key="2">
    <source>
        <dbReference type="Pfam" id="PF17919"/>
    </source>
</evidence>
<dbReference type="SUPFAM" id="SSF56672">
    <property type="entry name" value="DNA/RNA polymerases"/>
    <property type="match status" value="1"/>
</dbReference>
<dbReference type="EMBL" id="CP059668">
    <property type="protein sequence ID" value="QRW24122.1"/>
    <property type="molecule type" value="Genomic_DNA"/>
</dbReference>
<evidence type="ECO:0000313" key="5">
    <source>
        <dbReference type="Proteomes" id="UP000650533"/>
    </source>
</evidence>
<dbReference type="CDD" id="cd09274">
    <property type="entry name" value="RNase_HI_RT_Ty3"/>
    <property type="match status" value="1"/>
</dbReference>
<dbReference type="InterPro" id="IPR050951">
    <property type="entry name" value="Retrovirus_Pol_polyprotein"/>
</dbReference>
<dbReference type="GO" id="GO:0003824">
    <property type="term" value="F:catalytic activity"/>
    <property type="evidence" value="ECO:0007669"/>
    <property type="project" value="UniProtKB-KW"/>
</dbReference>
<dbReference type="InterPro" id="IPR036397">
    <property type="entry name" value="RNaseH_sf"/>
</dbReference>
<dbReference type="InterPro" id="IPR041577">
    <property type="entry name" value="RT_RNaseH_2"/>
</dbReference>
<dbReference type="Pfam" id="PF17919">
    <property type="entry name" value="RT_RNaseH_2"/>
    <property type="match status" value="1"/>
</dbReference>
<dbReference type="PANTHER" id="PTHR37984:SF5">
    <property type="entry name" value="PROTEIN NYNRIN-LIKE"/>
    <property type="match status" value="1"/>
</dbReference>
<dbReference type="PANTHER" id="PTHR37984">
    <property type="entry name" value="PROTEIN CBG26694"/>
    <property type="match status" value="1"/>
</dbReference>
<dbReference type="AlphaFoldDB" id="A0A8H8P5U6"/>
<protein>
    <submittedName>
        <fullName evidence="4">Retrotransposable element Tf2 protein</fullName>
    </submittedName>
</protein>
<dbReference type="Proteomes" id="UP000650533">
    <property type="component" value="Chromosome 11"/>
</dbReference>
<dbReference type="Pfam" id="PF14223">
    <property type="entry name" value="Retrotran_gag_2"/>
    <property type="match status" value="1"/>
</dbReference>
<proteinExistence type="predicted"/>